<dbReference type="InterPro" id="IPR033242">
    <property type="entry name" value="PPP1R17"/>
</dbReference>
<feature type="compositionally biased region" description="Basic and acidic residues" evidence="1">
    <location>
        <begin position="204"/>
        <end position="215"/>
    </location>
</feature>
<dbReference type="PANTHER" id="PTHR15387">
    <property type="entry name" value="PROTEIN PHOSPHATASE 1 REGULATORY SUBUNIT 17"/>
    <property type="match status" value="1"/>
</dbReference>
<organism evidence="2 3">
    <name type="scientific">Felis catus</name>
    <name type="common">Cat</name>
    <name type="synonym">Felis silvestris catus</name>
    <dbReference type="NCBI Taxonomy" id="9685"/>
    <lineage>
        <taxon>Eukaryota</taxon>
        <taxon>Metazoa</taxon>
        <taxon>Chordata</taxon>
        <taxon>Craniata</taxon>
        <taxon>Vertebrata</taxon>
        <taxon>Euteleostomi</taxon>
        <taxon>Mammalia</taxon>
        <taxon>Eutheria</taxon>
        <taxon>Laurasiatheria</taxon>
        <taxon>Carnivora</taxon>
        <taxon>Feliformia</taxon>
        <taxon>Felidae</taxon>
        <taxon>Felinae</taxon>
        <taxon>Felis</taxon>
    </lineage>
</organism>
<evidence type="ECO:0000313" key="3">
    <source>
        <dbReference type="Proteomes" id="UP000823872"/>
    </source>
</evidence>
<sequence length="252" mass="27735">MEMSAIATILTRGPGVGAVAARLSSSPLHPPCPGACETEHPHGNSGGWSLDKRSWSPAAATAAEKPAQLGEQACPPLLSPSHPRACTDCAGEDIPPSMMSTEQMQPLELSEDRLDKLDPHREHLDDLSDQFIKDCDLKKKPRKGKNVQVALNVESDQKKPRRKDTPALHIPPFIPGVLSEHFIQRYDVQERHPKGKMSPAVHNTDLEQKKPRRKDTPALHVSPFAAGMTLLRDERPKVIMEDDEKDGDKIAI</sequence>
<feature type="region of interest" description="Disordered" evidence="1">
    <location>
        <begin position="142"/>
        <end position="171"/>
    </location>
</feature>
<evidence type="ECO:0008006" key="4">
    <source>
        <dbReference type="Google" id="ProtNLM"/>
    </source>
</evidence>
<proteinExistence type="predicted"/>
<accession>A0ABI7WE78</accession>
<reference evidence="2" key="3">
    <citation type="submission" date="2025-09" db="UniProtKB">
        <authorList>
            <consortium name="Ensembl"/>
        </authorList>
    </citation>
    <scope>IDENTIFICATION</scope>
    <source>
        <strain evidence="2">breed Abyssinian</strain>
    </source>
</reference>
<feature type="compositionally biased region" description="Basic and acidic residues" evidence="1">
    <location>
        <begin position="155"/>
        <end position="166"/>
    </location>
</feature>
<dbReference type="GeneTree" id="ENSGT00390000005586"/>
<gene>
    <name evidence="2" type="primary">PPP1R17</name>
</gene>
<reference evidence="2" key="2">
    <citation type="submission" date="2025-08" db="UniProtKB">
        <authorList>
            <consortium name="Ensembl"/>
        </authorList>
    </citation>
    <scope>IDENTIFICATION</scope>
    <source>
        <strain evidence="2">breed Abyssinian</strain>
    </source>
</reference>
<dbReference type="Proteomes" id="UP000823872">
    <property type="component" value="Chromosome A2"/>
</dbReference>
<name>A0ABI7WE78_FELCA</name>
<feature type="region of interest" description="Disordered" evidence="1">
    <location>
        <begin position="31"/>
        <end position="68"/>
    </location>
</feature>
<keyword evidence="3" id="KW-1185">Reference proteome</keyword>
<reference evidence="2 3" key="1">
    <citation type="submission" date="2021-02" db="EMBL/GenBank/DDBJ databases">
        <title>Safari Cat Assemblies.</title>
        <authorList>
            <person name="Bredemeyer K.R."/>
            <person name="Murphy W.J."/>
        </authorList>
    </citation>
    <scope>NUCLEOTIDE SEQUENCE [LARGE SCALE GENOMIC DNA]</scope>
</reference>
<dbReference type="Ensembl" id="ENSFCTT00005012900.1">
    <property type="protein sequence ID" value="ENSFCTP00005008354.1"/>
    <property type="gene ID" value="ENSFCTG00005004721.1"/>
</dbReference>
<dbReference type="PANTHER" id="PTHR15387:SF0">
    <property type="entry name" value="PROTEIN PHOSPHATASE 1 REGULATORY SUBUNIT 17"/>
    <property type="match status" value="1"/>
</dbReference>
<evidence type="ECO:0000313" key="2">
    <source>
        <dbReference type="Ensembl" id="ENSFCTP00005008354.1"/>
    </source>
</evidence>
<feature type="region of interest" description="Disordered" evidence="1">
    <location>
        <begin position="192"/>
        <end position="215"/>
    </location>
</feature>
<protein>
    <recommendedName>
        <fullName evidence="4">Protein phosphatase 1 regulatory subunit 17</fullName>
    </recommendedName>
</protein>
<evidence type="ECO:0000256" key="1">
    <source>
        <dbReference type="SAM" id="MobiDB-lite"/>
    </source>
</evidence>